<dbReference type="UniPathway" id="UPA00659"/>
<dbReference type="Gene3D" id="3.40.50.720">
    <property type="entry name" value="NAD(P)-binding Rossmann-like Domain"/>
    <property type="match status" value="1"/>
</dbReference>
<dbReference type="RefSeq" id="WP_036133872.1">
    <property type="nucleotide sequence ID" value="NZ_ANIE01000009.1"/>
</dbReference>
<keyword evidence="7" id="KW-0560">Oxidoreductase</keyword>
<dbReference type="InterPro" id="IPR001753">
    <property type="entry name" value="Enoyl-CoA_hydra/iso"/>
</dbReference>
<dbReference type="Gene3D" id="3.90.226.10">
    <property type="entry name" value="2-enoyl-CoA Hydratase, Chain A, domain 1"/>
    <property type="match status" value="1"/>
</dbReference>
<keyword evidence="9" id="KW-0443">Lipid metabolism</keyword>
<dbReference type="InterPro" id="IPR008927">
    <property type="entry name" value="6-PGluconate_DH-like_C_sf"/>
</dbReference>
<dbReference type="PATRIC" id="fig|1137280.3.peg.3006"/>
<evidence type="ECO:0000256" key="3">
    <source>
        <dbReference type="ARBA" id="ARBA00008750"/>
    </source>
</evidence>
<dbReference type="Pfam" id="PF02737">
    <property type="entry name" value="3HCDH_N"/>
    <property type="match status" value="1"/>
</dbReference>
<keyword evidence="19" id="KW-1185">Reference proteome</keyword>
<keyword evidence="5" id="KW-0276">Fatty acid metabolism</keyword>
<proteinExistence type="inferred from homology"/>
<protein>
    <submittedName>
        <fullName evidence="18">Enoyl-CoA hydratase</fullName>
    </submittedName>
</protein>
<keyword evidence="10" id="KW-0576">Peroxisome</keyword>
<organism evidence="18 19">
    <name type="scientific">Marinobacter nitratireducens</name>
    <dbReference type="NCBI Taxonomy" id="1137280"/>
    <lineage>
        <taxon>Bacteria</taxon>
        <taxon>Pseudomonadati</taxon>
        <taxon>Pseudomonadota</taxon>
        <taxon>Gammaproteobacteria</taxon>
        <taxon>Pseudomonadales</taxon>
        <taxon>Marinobacteraceae</taxon>
        <taxon>Marinobacter</taxon>
    </lineage>
</organism>
<keyword evidence="8" id="KW-0520">NAD</keyword>
<dbReference type="Gene3D" id="1.10.1040.50">
    <property type="match status" value="1"/>
</dbReference>
<feature type="domain" description="3-hydroxyacyl-CoA dehydrogenase NAD binding" evidence="17">
    <location>
        <begin position="300"/>
        <end position="477"/>
    </location>
</feature>
<dbReference type="PANTHER" id="PTHR23309">
    <property type="entry name" value="3-HYDROXYACYL-COA DEHYROGENASE"/>
    <property type="match status" value="1"/>
</dbReference>
<dbReference type="SUPFAM" id="SSF52096">
    <property type="entry name" value="ClpP/crotonase"/>
    <property type="match status" value="1"/>
</dbReference>
<evidence type="ECO:0000313" key="18">
    <source>
        <dbReference type="EMBL" id="KEF30014.1"/>
    </source>
</evidence>
<dbReference type="GO" id="GO:0070403">
    <property type="term" value="F:NAD+ binding"/>
    <property type="evidence" value="ECO:0007669"/>
    <property type="project" value="InterPro"/>
</dbReference>
<dbReference type="GO" id="GO:0003857">
    <property type="term" value="F:(3S)-3-hydroxyacyl-CoA dehydrogenase (NAD+) activity"/>
    <property type="evidence" value="ECO:0007669"/>
    <property type="project" value="UniProtKB-EC"/>
</dbReference>
<dbReference type="PANTHER" id="PTHR23309:SF49">
    <property type="entry name" value="PEROXISOMAL BIFUNCTIONAL ENZYME"/>
    <property type="match status" value="1"/>
</dbReference>
<dbReference type="GO" id="GO:0016853">
    <property type="term" value="F:isomerase activity"/>
    <property type="evidence" value="ECO:0007669"/>
    <property type="project" value="UniProtKB-KW"/>
</dbReference>
<evidence type="ECO:0000259" key="16">
    <source>
        <dbReference type="Pfam" id="PF00725"/>
    </source>
</evidence>
<sequence length="698" mass="75529">MSEVVTYSREQSVGVITVNYPPVNALGHAVRSGIQSAIQQGRDDADAKVLLIVCEGRTFIAGADIREFGKPLQEPALPDLINDIEATDKPVVAAIHGTALGGGLEVALGCHYRVAVPSAKVGLPEVKLGLLPGAGGTQRLPRLTGAQKALEMITTGDFVAAARAAELGIVDEVVGSEDVRAEGLAYAQKVVAEGKPVRRVSELSDKLEAEKGSAVFEQFREGLKKKARGLIAPFKCTDAVEAAFTSASFADGMKRERELFSELMASDQRAGLIHAFFSEREVSKVPGLAKDTPVRDIKSVGVIGAGTMGGGIAMNFANVGIPVRLLEVKQEALDKGLAIIRKNYENTAKKGRLTMEQVEERMSLITGTLSYNDFADVDLVIEAVFERMDVKKSIFGQLDGVCKPGAILASNTSTLDIDEIASATKRPEDVIGLHFFSPANVMKLLEIVRGEKTADDVKATAMQLAKRIKKVGVLVGNCHGFVGNRMLHKRGAEAMSLVDEGATPQQVDKVLTDLGFPMGQFAMGDLAGIDIGYSIRQERRKAGEDVAPSWMDKLAEQGRLGQKTMAGTYRYEEGSRKPIPDPAVDELIAEFRKEQGITAREVTDQEILERCMYVMVNEGAKILDEGIAYRSLDIDITWIYGYGFPAYRGGPMFWADQIGLDKILDAVKKYHNEVGGKQWEPSPLLEKLVAEGKKFGDL</sequence>
<dbReference type="STRING" id="1137280.D777_03190"/>
<evidence type="ECO:0000256" key="11">
    <source>
        <dbReference type="ARBA" id="ARBA00023235"/>
    </source>
</evidence>
<dbReference type="SUPFAM" id="SSF48179">
    <property type="entry name" value="6-phosphogluconate dehydrogenase C-terminal domain-like"/>
    <property type="match status" value="2"/>
</dbReference>
<keyword evidence="12" id="KW-0456">Lyase</keyword>
<accession>A0A072MX76</accession>
<comment type="similarity">
    <text evidence="15">Belongs to the enoyl-CoA hydratase/isomerase family.</text>
</comment>
<dbReference type="EMBL" id="ANIE01000009">
    <property type="protein sequence ID" value="KEF30014.1"/>
    <property type="molecule type" value="Genomic_DNA"/>
</dbReference>
<evidence type="ECO:0000256" key="6">
    <source>
        <dbReference type="ARBA" id="ARBA00022963"/>
    </source>
</evidence>
<reference evidence="18 19" key="1">
    <citation type="submission" date="2012-12" db="EMBL/GenBank/DDBJ databases">
        <title>Genome assembly of Marinobacter sp. AK21.</title>
        <authorList>
            <person name="Khatri I."/>
            <person name="Kumar R."/>
            <person name="Vaidya B."/>
            <person name="Subramanian S."/>
            <person name="Pinnaka A."/>
        </authorList>
    </citation>
    <scope>NUCLEOTIDE SEQUENCE [LARGE SCALE GENOMIC DNA]</scope>
    <source>
        <strain evidence="18 19">AK21</strain>
    </source>
</reference>
<comment type="pathway">
    <text evidence="2">Lipid metabolism; fatty acid beta-oxidation.</text>
</comment>
<comment type="subcellular location">
    <subcellularLocation>
        <location evidence="1">Peroxisome</location>
    </subcellularLocation>
</comment>
<dbReference type="AlphaFoldDB" id="A0A072MX76"/>
<evidence type="ECO:0000256" key="2">
    <source>
        <dbReference type="ARBA" id="ARBA00005005"/>
    </source>
</evidence>
<dbReference type="Proteomes" id="UP000035057">
    <property type="component" value="Unassembled WGS sequence"/>
</dbReference>
<dbReference type="InterPro" id="IPR018376">
    <property type="entry name" value="Enoyl-CoA_hyd/isom_CS"/>
</dbReference>
<keyword evidence="13" id="KW-0511">Multifunctional enzyme</keyword>
<dbReference type="GO" id="GO:0006635">
    <property type="term" value="P:fatty acid beta-oxidation"/>
    <property type="evidence" value="ECO:0007669"/>
    <property type="project" value="UniProtKB-UniPathway"/>
</dbReference>
<comment type="similarity">
    <text evidence="3">In the N-terminal section; belongs to the enoyl-CoA hydratase/isomerase family.</text>
</comment>
<evidence type="ECO:0000256" key="12">
    <source>
        <dbReference type="ARBA" id="ARBA00023239"/>
    </source>
</evidence>
<dbReference type="InterPro" id="IPR029045">
    <property type="entry name" value="ClpP/crotonase-like_dom_sf"/>
</dbReference>
<evidence type="ECO:0000256" key="9">
    <source>
        <dbReference type="ARBA" id="ARBA00023098"/>
    </source>
</evidence>
<comment type="catalytic activity">
    <reaction evidence="14">
        <text>a (3S)-3-hydroxyacyl-CoA + NAD(+) = a 3-oxoacyl-CoA + NADH + H(+)</text>
        <dbReference type="Rhea" id="RHEA:22432"/>
        <dbReference type="ChEBI" id="CHEBI:15378"/>
        <dbReference type="ChEBI" id="CHEBI:57318"/>
        <dbReference type="ChEBI" id="CHEBI:57540"/>
        <dbReference type="ChEBI" id="CHEBI:57945"/>
        <dbReference type="ChEBI" id="CHEBI:90726"/>
        <dbReference type="EC" id="1.1.1.35"/>
    </reaction>
</comment>
<dbReference type="InterPro" id="IPR006176">
    <property type="entry name" value="3-OHacyl-CoA_DH_NAD-bd"/>
</dbReference>
<evidence type="ECO:0000256" key="1">
    <source>
        <dbReference type="ARBA" id="ARBA00004275"/>
    </source>
</evidence>
<dbReference type="CDD" id="cd06558">
    <property type="entry name" value="crotonase-like"/>
    <property type="match status" value="1"/>
</dbReference>
<dbReference type="InterPro" id="IPR036291">
    <property type="entry name" value="NAD(P)-bd_dom_sf"/>
</dbReference>
<dbReference type="InterPro" id="IPR006108">
    <property type="entry name" value="3HC_DH_C"/>
</dbReference>
<dbReference type="Pfam" id="PF00378">
    <property type="entry name" value="ECH_1"/>
    <property type="match status" value="1"/>
</dbReference>
<evidence type="ECO:0000256" key="13">
    <source>
        <dbReference type="ARBA" id="ARBA00023268"/>
    </source>
</evidence>
<dbReference type="PROSITE" id="PS00166">
    <property type="entry name" value="ENOYL_COA_HYDRATASE"/>
    <property type="match status" value="1"/>
</dbReference>
<evidence type="ECO:0000259" key="17">
    <source>
        <dbReference type="Pfam" id="PF02737"/>
    </source>
</evidence>
<feature type="domain" description="3-hydroxyacyl-CoA dehydrogenase C-terminal" evidence="16">
    <location>
        <begin position="607"/>
        <end position="693"/>
    </location>
</feature>
<evidence type="ECO:0000256" key="7">
    <source>
        <dbReference type="ARBA" id="ARBA00023002"/>
    </source>
</evidence>
<evidence type="ECO:0000256" key="4">
    <source>
        <dbReference type="ARBA" id="ARBA00011245"/>
    </source>
</evidence>
<dbReference type="OrthoDB" id="5389341at2"/>
<dbReference type="FunFam" id="1.10.1040.50:FF:000006">
    <property type="entry name" value="Peroxisomal bifunctional enzyme"/>
    <property type="match status" value="1"/>
</dbReference>
<dbReference type="SUPFAM" id="SSF51735">
    <property type="entry name" value="NAD(P)-binding Rossmann-fold domains"/>
    <property type="match status" value="1"/>
</dbReference>
<feature type="domain" description="3-hydroxyacyl-CoA dehydrogenase C-terminal" evidence="16">
    <location>
        <begin position="480"/>
        <end position="571"/>
    </location>
</feature>
<dbReference type="FunFam" id="3.40.50.720:FF:000009">
    <property type="entry name" value="Fatty oxidation complex, alpha subunit"/>
    <property type="match status" value="1"/>
</dbReference>
<evidence type="ECO:0000256" key="10">
    <source>
        <dbReference type="ARBA" id="ARBA00023140"/>
    </source>
</evidence>
<comment type="caution">
    <text evidence="18">The sequence shown here is derived from an EMBL/GenBank/DDBJ whole genome shotgun (WGS) entry which is preliminary data.</text>
</comment>
<evidence type="ECO:0000256" key="15">
    <source>
        <dbReference type="RuleBase" id="RU003707"/>
    </source>
</evidence>
<comment type="subunit">
    <text evidence="4">Monomer.</text>
</comment>
<keyword evidence="6" id="KW-0442">Lipid degradation</keyword>
<dbReference type="GO" id="GO:0004300">
    <property type="term" value="F:enoyl-CoA hydratase activity"/>
    <property type="evidence" value="ECO:0007669"/>
    <property type="project" value="UniProtKB-ARBA"/>
</dbReference>
<dbReference type="Pfam" id="PF00725">
    <property type="entry name" value="3HCDH"/>
    <property type="match status" value="2"/>
</dbReference>
<gene>
    <name evidence="18" type="ORF">D777_03190</name>
</gene>
<keyword evidence="11" id="KW-0413">Isomerase</keyword>
<evidence type="ECO:0000256" key="14">
    <source>
        <dbReference type="ARBA" id="ARBA00049556"/>
    </source>
</evidence>
<evidence type="ECO:0000256" key="8">
    <source>
        <dbReference type="ARBA" id="ARBA00023027"/>
    </source>
</evidence>
<evidence type="ECO:0000256" key="5">
    <source>
        <dbReference type="ARBA" id="ARBA00022832"/>
    </source>
</evidence>
<name>A0A072MX76_9GAMM</name>
<evidence type="ECO:0000313" key="19">
    <source>
        <dbReference type="Proteomes" id="UP000035057"/>
    </source>
</evidence>